<accession>A0A0C3BY74</accession>
<evidence type="ECO:0000313" key="3">
    <source>
        <dbReference type="Proteomes" id="UP000053424"/>
    </source>
</evidence>
<sequence>MSWAFQRQRLGDPFSDDPQGPPLGPFGDSSSPIPPSSLIREENINPMPMPSSSPIHMENFPPIDPALLHPSPTESTQQPMLEKDIIVGDGSPLPTAASRDENIDPAATRQSDTNSFIFNSMVATPVGNPFVFNATPAATPDVNPSISNATSASTPGINPSGFNATPTAAPTIDVSRTTPAAAAVPTQTSSHPLTSFSSARPVFIYNMFGSGISSNSPPITLAARTILASLATTADPQPPLAAVPASRGRARGRSRGHGGRGGKATNENAREEANDAVVAPVEGAEVVGGEEVRLRTKTPEKRPMMLSLTSQLVVAVVEGAEVVGEEERIADLNKRVYPPDGAAPGPPLGASHSLNIDGQHPVITFIGPPPAVIPKKRGRDGISEEDIVTGKRARKERYMGNSVEAGARKREPAVQWEPQYGMAGAKPLFHLGKGRAGGARRIFPSVKLCQGGRSSVVPRAKPCYRPKEGRQYLM</sequence>
<organism evidence="2 3">
    <name type="scientific">Hebeloma cylindrosporum</name>
    <dbReference type="NCBI Taxonomy" id="76867"/>
    <lineage>
        <taxon>Eukaryota</taxon>
        <taxon>Fungi</taxon>
        <taxon>Dikarya</taxon>
        <taxon>Basidiomycota</taxon>
        <taxon>Agaricomycotina</taxon>
        <taxon>Agaricomycetes</taxon>
        <taxon>Agaricomycetidae</taxon>
        <taxon>Agaricales</taxon>
        <taxon>Agaricineae</taxon>
        <taxon>Hymenogastraceae</taxon>
        <taxon>Hebeloma</taxon>
    </lineage>
</organism>
<dbReference type="HOGENOM" id="CLU_576261_0_0_1"/>
<feature type="compositionally biased region" description="Basic residues" evidence="1">
    <location>
        <begin position="248"/>
        <end position="260"/>
    </location>
</feature>
<reference evidence="3" key="2">
    <citation type="submission" date="2015-01" db="EMBL/GenBank/DDBJ databases">
        <title>Evolutionary Origins and Diversification of the Mycorrhizal Mutualists.</title>
        <authorList>
            <consortium name="DOE Joint Genome Institute"/>
            <consortium name="Mycorrhizal Genomics Consortium"/>
            <person name="Kohler A."/>
            <person name="Kuo A."/>
            <person name="Nagy L.G."/>
            <person name="Floudas D."/>
            <person name="Copeland A."/>
            <person name="Barry K.W."/>
            <person name="Cichocki N."/>
            <person name="Veneault-Fourrey C."/>
            <person name="LaButti K."/>
            <person name="Lindquist E.A."/>
            <person name="Lipzen A."/>
            <person name="Lundell T."/>
            <person name="Morin E."/>
            <person name="Murat C."/>
            <person name="Riley R."/>
            <person name="Ohm R."/>
            <person name="Sun H."/>
            <person name="Tunlid A."/>
            <person name="Henrissat B."/>
            <person name="Grigoriev I.V."/>
            <person name="Hibbett D.S."/>
            <person name="Martin F."/>
        </authorList>
    </citation>
    <scope>NUCLEOTIDE SEQUENCE [LARGE SCALE GENOMIC DNA]</scope>
    <source>
        <strain evidence="3">h7</strain>
    </source>
</reference>
<dbReference type="Proteomes" id="UP000053424">
    <property type="component" value="Unassembled WGS sequence"/>
</dbReference>
<dbReference type="AlphaFoldDB" id="A0A0C3BY74"/>
<protein>
    <submittedName>
        <fullName evidence="2">Uncharacterized protein</fullName>
    </submittedName>
</protein>
<feature type="region of interest" description="Disordered" evidence="1">
    <location>
        <begin position="235"/>
        <end position="274"/>
    </location>
</feature>
<feature type="region of interest" description="Disordered" evidence="1">
    <location>
        <begin position="1"/>
        <end position="110"/>
    </location>
</feature>
<proteinExistence type="predicted"/>
<keyword evidence="3" id="KW-1185">Reference proteome</keyword>
<gene>
    <name evidence="2" type="ORF">M413DRAFT_13921</name>
</gene>
<name>A0A0C3BY74_HEBCY</name>
<evidence type="ECO:0000313" key="2">
    <source>
        <dbReference type="EMBL" id="KIM36396.1"/>
    </source>
</evidence>
<reference evidence="2 3" key="1">
    <citation type="submission" date="2014-04" db="EMBL/GenBank/DDBJ databases">
        <authorList>
            <consortium name="DOE Joint Genome Institute"/>
            <person name="Kuo A."/>
            <person name="Gay G."/>
            <person name="Dore J."/>
            <person name="Kohler A."/>
            <person name="Nagy L.G."/>
            <person name="Floudas D."/>
            <person name="Copeland A."/>
            <person name="Barry K.W."/>
            <person name="Cichocki N."/>
            <person name="Veneault-Fourrey C."/>
            <person name="LaButti K."/>
            <person name="Lindquist E.A."/>
            <person name="Lipzen A."/>
            <person name="Lundell T."/>
            <person name="Morin E."/>
            <person name="Murat C."/>
            <person name="Sun H."/>
            <person name="Tunlid A."/>
            <person name="Henrissat B."/>
            <person name="Grigoriev I.V."/>
            <person name="Hibbett D.S."/>
            <person name="Martin F."/>
            <person name="Nordberg H.P."/>
            <person name="Cantor M.N."/>
            <person name="Hua S.X."/>
        </authorList>
    </citation>
    <scope>NUCLEOTIDE SEQUENCE [LARGE SCALE GENOMIC DNA]</scope>
    <source>
        <strain evidence="3">h7</strain>
    </source>
</reference>
<dbReference type="EMBL" id="KN831805">
    <property type="protein sequence ID" value="KIM36396.1"/>
    <property type="molecule type" value="Genomic_DNA"/>
</dbReference>
<evidence type="ECO:0000256" key="1">
    <source>
        <dbReference type="SAM" id="MobiDB-lite"/>
    </source>
</evidence>